<dbReference type="EMBL" id="CAJNNW010036513">
    <property type="protein sequence ID" value="CAE8735091.1"/>
    <property type="molecule type" value="Genomic_DNA"/>
</dbReference>
<comment type="caution">
    <text evidence="2">The sequence shown here is derived from an EMBL/GenBank/DDBJ whole genome shotgun (WGS) entry which is preliminary data.</text>
</comment>
<accession>A0A813EVG7</accession>
<proteinExistence type="predicted"/>
<evidence type="ECO:0000256" key="1">
    <source>
        <dbReference type="SAM" id="Phobius"/>
    </source>
</evidence>
<organism evidence="2 4">
    <name type="scientific">Polarella glacialis</name>
    <name type="common">Dinoflagellate</name>
    <dbReference type="NCBI Taxonomy" id="89957"/>
    <lineage>
        <taxon>Eukaryota</taxon>
        <taxon>Sar</taxon>
        <taxon>Alveolata</taxon>
        <taxon>Dinophyceae</taxon>
        <taxon>Suessiales</taxon>
        <taxon>Suessiaceae</taxon>
        <taxon>Polarella</taxon>
    </lineage>
</organism>
<dbReference type="OMA" id="CIARYGC"/>
<dbReference type="PANTHER" id="PTHR37314:SF4">
    <property type="entry name" value="UPF0700 TRANSMEMBRANE PROTEIN YOAK"/>
    <property type="match status" value="1"/>
</dbReference>
<evidence type="ECO:0000313" key="3">
    <source>
        <dbReference type="EMBL" id="CAE8735091.1"/>
    </source>
</evidence>
<evidence type="ECO:0008006" key="5">
    <source>
        <dbReference type="Google" id="ProtNLM"/>
    </source>
</evidence>
<keyword evidence="1" id="KW-0472">Membrane</keyword>
<dbReference type="Proteomes" id="UP000654075">
    <property type="component" value="Unassembled WGS sequence"/>
</dbReference>
<feature type="transmembrane region" description="Helical" evidence="1">
    <location>
        <begin position="71"/>
        <end position="97"/>
    </location>
</feature>
<dbReference type="AlphaFoldDB" id="A0A813EVG7"/>
<feature type="transmembrane region" description="Helical" evidence="1">
    <location>
        <begin position="201"/>
        <end position="222"/>
    </location>
</feature>
<dbReference type="InterPro" id="IPR010699">
    <property type="entry name" value="DUF1275"/>
</dbReference>
<dbReference type="Pfam" id="PF06912">
    <property type="entry name" value="DUF1275"/>
    <property type="match status" value="1"/>
</dbReference>
<protein>
    <recommendedName>
        <fullName evidence="5">DUF1275 domain protein</fullName>
    </recommendedName>
</protein>
<keyword evidence="1" id="KW-0812">Transmembrane</keyword>
<keyword evidence="1" id="KW-1133">Transmembrane helix</keyword>
<evidence type="ECO:0000313" key="2">
    <source>
        <dbReference type="EMBL" id="CAE8603797.1"/>
    </source>
</evidence>
<name>A0A813EVG7_POLGL</name>
<reference evidence="2" key="1">
    <citation type="submission" date="2021-02" db="EMBL/GenBank/DDBJ databases">
        <authorList>
            <person name="Dougan E. K."/>
            <person name="Rhodes N."/>
            <person name="Thang M."/>
            <person name="Chan C."/>
        </authorList>
    </citation>
    <scope>NUCLEOTIDE SEQUENCE</scope>
</reference>
<sequence length="252" mass="26434">MVTGTSPLLLPGNQLSDKLRDVSWTKVVLTASFSLVGGYVDTNMNIRFGTYGGFMSGNIVQMSIAIQGCDILSFSLYLAVILCFEVGVILGSSLLGVLSRADSSGCPGIPWWVWLLEGVMMVSTLIACDVTSQVLGGDAVAGMQFASTIVAISMGIQNTCTVESKLKQNTTIVTGNMQKLGVFVSHRISGKKLSRDDGHTCIQLALGLFCYIIGCILGASAAKGFGAYTLMPAAIAQGLTMATLAFSYRGAA</sequence>
<feature type="transmembrane region" description="Helical" evidence="1">
    <location>
        <begin position="228"/>
        <end position="248"/>
    </location>
</feature>
<dbReference type="EMBL" id="CAJNNV010015799">
    <property type="protein sequence ID" value="CAE8603797.1"/>
    <property type="molecule type" value="Genomic_DNA"/>
</dbReference>
<evidence type="ECO:0000313" key="4">
    <source>
        <dbReference type="Proteomes" id="UP000654075"/>
    </source>
</evidence>
<dbReference type="PANTHER" id="PTHR37314">
    <property type="entry name" value="SLR0142 PROTEIN"/>
    <property type="match status" value="1"/>
</dbReference>
<feature type="transmembrane region" description="Helical" evidence="1">
    <location>
        <begin position="109"/>
        <end position="128"/>
    </location>
</feature>
<dbReference type="Proteomes" id="UP000626109">
    <property type="component" value="Unassembled WGS sequence"/>
</dbReference>
<keyword evidence="4" id="KW-1185">Reference proteome</keyword>
<dbReference type="OrthoDB" id="10669124at2759"/>
<gene>
    <name evidence="2" type="ORF">PGLA1383_LOCUS21999</name>
    <name evidence="3" type="ORF">PGLA2088_LOCUS47658</name>
</gene>